<dbReference type="Proteomes" id="UP001300692">
    <property type="component" value="Unassembled WGS sequence"/>
</dbReference>
<evidence type="ECO:0008006" key="4">
    <source>
        <dbReference type="Google" id="ProtNLM"/>
    </source>
</evidence>
<accession>A0ABT3CRP8</accession>
<reference evidence="2 3" key="1">
    <citation type="submission" date="2022-10" db="EMBL/GenBank/DDBJ databases">
        <title>Comparative genomics and taxonomic characterization of three novel marine species of genus Reichenbachiella exhibiting antioxidant and polysaccharide degradation activities.</title>
        <authorList>
            <person name="Muhammad N."/>
            <person name="Lee Y.-J."/>
            <person name="Ko J."/>
            <person name="Kim S.-G."/>
        </authorList>
    </citation>
    <scope>NUCLEOTIDE SEQUENCE [LARGE SCALE GENOMIC DNA]</scope>
    <source>
        <strain evidence="2 3">ABR2-5</strain>
    </source>
</reference>
<evidence type="ECO:0000313" key="3">
    <source>
        <dbReference type="Proteomes" id="UP001300692"/>
    </source>
</evidence>
<dbReference type="InterPro" id="IPR028976">
    <property type="entry name" value="CheC-like_sf"/>
</dbReference>
<evidence type="ECO:0000313" key="2">
    <source>
        <dbReference type="EMBL" id="MCV9386375.1"/>
    </source>
</evidence>
<evidence type="ECO:0000256" key="1">
    <source>
        <dbReference type="ARBA" id="ARBA00022500"/>
    </source>
</evidence>
<keyword evidence="3" id="KW-1185">Reference proteome</keyword>
<gene>
    <name evidence="2" type="ORF">N7U62_06855</name>
</gene>
<dbReference type="Gene3D" id="3.40.1550.10">
    <property type="entry name" value="CheC-like"/>
    <property type="match status" value="1"/>
</dbReference>
<protein>
    <recommendedName>
        <fullName evidence="4">Chemotaxis protein CheC</fullName>
    </recommendedName>
</protein>
<name>A0ABT3CRP8_9BACT</name>
<comment type="caution">
    <text evidence="2">The sequence shown here is derived from an EMBL/GenBank/DDBJ whole genome shotgun (WGS) entry which is preliminary data.</text>
</comment>
<proteinExistence type="predicted"/>
<dbReference type="SUPFAM" id="SSF103039">
    <property type="entry name" value="CheC-like"/>
    <property type="match status" value="1"/>
</dbReference>
<dbReference type="EMBL" id="JAOYOD010000001">
    <property type="protein sequence ID" value="MCV9386375.1"/>
    <property type="molecule type" value="Genomic_DNA"/>
</dbReference>
<organism evidence="2 3">
    <name type="scientific">Reichenbachiella ulvae</name>
    <dbReference type="NCBI Taxonomy" id="2980104"/>
    <lineage>
        <taxon>Bacteria</taxon>
        <taxon>Pseudomonadati</taxon>
        <taxon>Bacteroidota</taxon>
        <taxon>Cytophagia</taxon>
        <taxon>Cytophagales</taxon>
        <taxon>Reichenbachiellaceae</taxon>
        <taxon>Reichenbachiella</taxon>
    </lineage>
</organism>
<dbReference type="RefSeq" id="WP_264137163.1">
    <property type="nucleotide sequence ID" value="NZ_JAOYOD010000001.1"/>
</dbReference>
<keyword evidence="1" id="KW-0145">Chemotaxis</keyword>
<sequence>MILELEQKEQLVAAKLINDGLSCASGTLTSLLKTPISINKVDFGADSIQKSPRLNSSDKNAQLHVLRTALIGELQGVCHLIFTEDEIEKINQVCLPPGLQNGSEEQKKILRDGFLTELDNIVSAAVVTQFSNYLDVDLFGHVPSVDVMPQNEMKSYLEKEAAEFGNVVYFKANFEGKELDIAPDFTWMFQDQFLDKIKSTL</sequence>